<evidence type="ECO:0000256" key="2">
    <source>
        <dbReference type="ARBA" id="ARBA00022741"/>
    </source>
</evidence>
<keyword evidence="1" id="KW-0813">Transport</keyword>
<evidence type="ECO:0000259" key="8">
    <source>
        <dbReference type="PROSITE" id="PS50893"/>
    </source>
</evidence>
<dbReference type="InterPro" id="IPR003593">
    <property type="entry name" value="AAA+_ATPase"/>
</dbReference>
<dbReference type="GO" id="GO:0015418">
    <property type="term" value="F:ABC-type quaternary ammonium compound transporting activity"/>
    <property type="evidence" value="ECO:0007669"/>
    <property type="project" value="UniProtKB-EC"/>
</dbReference>
<keyword evidence="2" id="KW-0547">Nucleotide-binding</keyword>
<dbReference type="GO" id="GO:0005524">
    <property type="term" value="F:ATP binding"/>
    <property type="evidence" value="ECO:0007669"/>
    <property type="project" value="UniProtKB-KW"/>
</dbReference>
<dbReference type="Pfam" id="PF00005">
    <property type="entry name" value="ABC_tran"/>
    <property type="match status" value="1"/>
</dbReference>
<name>A0A4R8LQZ7_9BACL</name>
<evidence type="ECO:0000256" key="6">
    <source>
        <dbReference type="ARBA" id="ARBA00066388"/>
    </source>
</evidence>
<dbReference type="EMBL" id="SORF01000005">
    <property type="protein sequence ID" value="TDY47905.1"/>
    <property type="molecule type" value="Genomic_DNA"/>
</dbReference>
<dbReference type="SMART" id="SM00382">
    <property type="entry name" value="AAA"/>
    <property type="match status" value="1"/>
</dbReference>
<reference evidence="9 10" key="1">
    <citation type="submission" date="2019-03" db="EMBL/GenBank/DDBJ databases">
        <title>Genomic Encyclopedia of Type Strains, Phase IV (KMG-IV): sequencing the most valuable type-strain genomes for metagenomic binning, comparative biology and taxonomic classification.</title>
        <authorList>
            <person name="Goeker M."/>
        </authorList>
    </citation>
    <scope>NUCLEOTIDE SEQUENCE [LARGE SCALE GENOMIC DNA]</scope>
    <source>
        <strain evidence="9 10">DSM 17974</strain>
    </source>
</reference>
<comment type="catalytic activity">
    <reaction evidence="4">
        <text>a quaternary ammonium(out) + ATP + H2O = a quaternary ammonium(in) + ADP + phosphate + H(+)</text>
        <dbReference type="Rhea" id="RHEA:11036"/>
        <dbReference type="ChEBI" id="CHEBI:15377"/>
        <dbReference type="ChEBI" id="CHEBI:15378"/>
        <dbReference type="ChEBI" id="CHEBI:30616"/>
        <dbReference type="ChEBI" id="CHEBI:35267"/>
        <dbReference type="ChEBI" id="CHEBI:43474"/>
        <dbReference type="ChEBI" id="CHEBI:456216"/>
        <dbReference type="EC" id="7.6.2.9"/>
    </reaction>
</comment>
<dbReference type="InterPro" id="IPR050093">
    <property type="entry name" value="ABC_SmlMolc_Importer"/>
</dbReference>
<dbReference type="Gene3D" id="2.40.50.300">
    <property type="match status" value="1"/>
</dbReference>
<keyword evidence="3 9" id="KW-0067">ATP-binding</keyword>
<gene>
    <name evidence="9" type="ORF">C7445_10584</name>
</gene>
<dbReference type="Gene3D" id="3.40.50.300">
    <property type="entry name" value="P-loop containing nucleotide triphosphate hydrolases"/>
    <property type="match status" value="1"/>
</dbReference>
<evidence type="ECO:0000313" key="10">
    <source>
        <dbReference type="Proteomes" id="UP000294581"/>
    </source>
</evidence>
<protein>
    <recommendedName>
        <fullName evidence="7">Carnitine transport ATP-binding protein OpuCA</fullName>
        <ecNumber evidence="6">7.6.2.9</ecNumber>
    </recommendedName>
</protein>
<dbReference type="InterPro" id="IPR003439">
    <property type="entry name" value="ABC_transporter-like_ATP-bd"/>
</dbReference>
<dbReference type="Gene3D" id="2.40.50.140">
    <property type="entry name" value="Nucleic acid-binding proteins"/>
    <property type="match status" value="1"/>
</dbReference>
<dbReference type="GO" id="GO:0016887">
    <property type="term" value="F:ATP hydrolysis activity"/>
    <property type="evidence" value="ECO:0007669"/>
    <property type="project" value="InterPro"/>
</dbReference>
<evidence type="ECO:0000313" key="9">
    <source>
        <dbReference type="EMBL" id="TDY47905.1"/>
    </source>
</evidence>
<dbReference type="OrthoDB" id="2374252at2"/>
<dbReference type="SUPFAM" id="SSF52540">
    <property type="entry name" value="P-loop containing nucleoside triphosphate hydrolases"/>
    <property type="match status" value="1"/>
</dbReference>
<dbReference type="FunFam" id="3.40.50.300:FF:000425">
    <property type="entry name" value="Probable ABC transporter, ATP-binding subunit"/>
    <property type="match status" value="1"/>
</dbReference>
<sequence>MAIEFVDVEKMYPAGTRSVRNLSFQIRSGEMVGLLGPSGSGKTTVLRLIAGLERPTSGDVWIDGKRMTDLPPQQRHVGLVFQNYALFQHMTVYDNISFGLKGQKLPKEVIDDRVRELLRFMRLESYTNRFPSELSGGQQQRVALARALAPRPQVLLLDEPFAAIDTQIRRELRKFVRQVHEEMGVTSLFVTHDQEEALEIADRVLVLHDGQMEQLSTPYEVYEQPRTLFVASFIGESNVWDCHVQHGAIAIGDSHYPVDSTIADGTPVTVVVRPKDMRLEAVEPDKAQAHVVRAAFRGAYSALWLRSKQDEVWEAHVPSQESRGLAPGTWVRIGVAKYFVFPHGHSRGSRV</sequence>
<dbReference type="InterPro" id="IPR013611">
    <property type="entry name" value="Transp-assoc_OB_typ2"/>
</dbReference>
<accession>A0A4R8LQZ7</accession>
<evidence type="ECO:0000256" key="3">
    <source>
        <dbReference type="ARBA" id="ARBA00022840"/>
    </source>
</evidence>
<proteinExistence type="predicted"/>
<dbReference type="GO" id="GO:0043190">
    <property type="term" value="C:ATP-binding cassette (ABC) transporter complex"/>
    <property type="evidence" value="ECO:0007669"/>
    <property type="project" value="InterPro"/>
</dbReference>
<evidence type="ECO:0000256" key="1">
    <source>
        <dbReference type="ARBA" id="ARBA00022448"/>
    </source>
</evidence>
<comment type="caution">
    <text evidence="9">The sequence shown here is derived from an EMBL/GenBank/DDBJ whole genome shotgun (WGS) entry which is preliminary data.</text>
</comment>
<dbReference type="InterPro" id="IPR012340">
    <property type="entry name" value="NA-bd_OB-fold"/>
</dbReference>
<dbReference type="RefSeq" id="WP_134159299.1">
    <property type="nucleotide sequence ID" value="NZ_SORF01000005.1"/>
</dbReference>
<keyword evidence="10" id="KW-1185">Reference proteome</keyword>
<dbReference type="InterPro" id="IPR017871">
    <property type="entry name" value="ABC_transporter-like_CS"/>
</dbReference>
<dbReference type="PROSITE" id="PS50893">
    <property type="entry name" value="ABC_TRANSPORTER_2"/>
    <property type="match status" value="1"/>
</dbReference>
<dbReference type="Pfam" id="PF08402">
    <property type="entry name" value="TOBE_2"/>
    <property type="match status" value="1"/>
</dbReference>
<dbReference type="AlphaFoldDB" id="A0A4R8LQZ7"/>
<dbReference type="PANTHER" id="PTHR42781">
    <property type="entry name" value="SPERMIDINE/PUTRESCINE IMPORT ATP-BINDING PROTEIN POTA"/>
    <property type="match status" value="1"/>
</dbReference>
<dbReference type="PANTHER" id="PTHR42781:SF4">
    <property type="entry name" value="SPERMIDINE_PUTRESCINE IMPORT ATP-BINDING PROTEIN POTA"/>
    <property type="match status" value="1"/>
</dbReference>
<evidence type="ECO:0000256" key="5">
    <source>
        <dbReference type="ARBA" id="ARBA00063934"/>
    </source>
</evidence>
<dbReference type="Proteomes" id="UP000294581">
    <property type="component" value="Unassembled WGS sequence"/>
</dbReference>
<comment type="subunit">
    <text evidence="5">The complex is composed of two ATP-binding proteins (OpuCA), two transmembrane proteins (OpuCB and OpuCD) and a solute-binding protein (OpuCC).</text>
</comment>
<organism evidence="9 10">
    <name type="scientific">Alicyclobacillus sacchari</name>
    <dbReference type="NCBI Taxonomy" id="392010"/>
    <lineage>
        <taxon>Bacteria</taxon>
        <taxon>Bacillati</taxon>
        <taxon>Bacillota</taxon>
        <taxon>Bacilli</taxon>
        <taxon>Bacillales</taxon>
        <taxon>Alicyclobacillaceae</taxon>
        <taxon>Alicyclobacillus</taxon>
    </lineage>
</organism>
<feature type="domain" description="ABC transporter" evidence="8">
    <location>
        <begin position="3"/>
        <end position="234"/>
    </location>
</feature>
<dbReference type="PROSITE" id="PS00211">
    <property type="entry name" value="ABC_TRANSPORTER_1"/>
    <property type="match status" value="1"/>
</dbReference>
<evidence type="ECO:0000256" key="7">
    <source>
        <dbReference type="ARBA" id="ARBA00070305"/>
    </source>
</evidence>
<dbReference type="EC" id="7.6.2.9" evidence="6"/>
<dbReference type="InterPro" id="IPR008995">
    <property type="entry name" value="Mo/tungstate-bd_C_term_dom"/>
</dbReference>
<dbReference type="SUPFAM" id="SSF50331">
    <property type="entry name" value="MOP-like"/>
    <property type="match status" value="1"/>
</dbReference>
<evidence type="ECO:0000256" key="4">
    <source>
        <dbReference type="ARBA" id="ARBA00052482"/>
    </source>
</evidence>
<dbReference type="InterPro" id="IPR027417">
    <property type="entry name" value="P-loop_NTPase"/>
</dbReference>